<feature type="transmembrane region" description="Helical" evidence="1">
    <location>
        <begin position="73"/>
        <end position="95"/>
    </location>
</feature>
<dbReference type="AlphaFoldDB" id="A0A3N4MA41"/>
<feature type="transmembrane region" description="Helical" evidence="1">
    <location>
        <begin position="39"/>
        <end position="61"/>
    </location>
</feature>
<evidence type="ECO:0000313" key="3">
    <source>
        <dbReference type="Proteomes" id="UP000279089"/>
    </source>
</evidence>
<name>A0A3N4MA41_9BACT</name>
<feature type="transmembrane region" description="Helical" evidence="1">
    <location>
        <begin position="12"/>
        <end position="33"/>
    </location>
</feature>
<dbReference type="OrthoDB" id="664092at2"/>
<keyword evidence="1" id="KW-1133">Transmembrane helix</keyword>
<protein>
    <submittedName>
        <fullName evidence="2">DUF4199 domain-containing protein</fullName>
    </submittedName>
</protein>
<gene>
    <name evidence="2" type="ORF">EG028_25095</name>
</gene>
<dbReference type="RefSeq" id="WP_120519042.1">
    <property type="nucleotide sequence ID" value="NZ_QXZY01000015.1"/>
</dbReference>
<reference evidence="3" key="1">
    <citation type="submission" date="2018-11" db="EMBL/GenBank/DDBJ databases">
        <title>Chitinophaga lutea sp.nov., isolate from arsenic contaminated soil.</title>
        <authorList>
            <person name="Zong Y."/>
        </authorList>
    </citation>
    <scope>NUCLEOTIDE SEQUENCE [LARGE SCALE GENOMIC DNA]</scope>
    <source>
        <strain evidence="3">YLT18</strain>
    </source>
</reference>
<comment type="caution">
    <text evidence="2">The sequence shown here is derived from an EMBL/GenBank/DDBJ whole genome shotgun (WGS) entry which is preliminary data.</text>
</comment>
<organism evidence="2 3">
    <name type="scientific">Chitinophaga barathri</name>
    <dbReference type="NCBI Taxonomy" id="1647451"/>
    <lineage>
        <taxon>Bacteria</taxon>
        <taxon>Pseudomonadati</taxon>
        <taxon>Bacteroidota</taxon>
        <taxon>Chitinophagia</taxon>
        <taxon>Chitinophagales</taxon>
        <taxon>Chitinophagaceae</taxon>
        <taxon>Chitinophaga</taxon>
    </lineage>
</organism>
<keyword evidence="1" id="KW-0812">Transmembrane</keyword>
<evidence type="ECO:0000313" key="2">
    <source>
        <dbReference type="EMBL" id="RPD38546.1"/>
    </source>
</evidence>
<keyword evidence="3" id="KW-1185">Reference proteome</keyword>
<proteinExistence type="predicted"/>
<dbReference type="EMBL" id="RMBX01000015">
    <property type="protein sequence ID" value="RPD38546.1"/>
    <property type="molecule type" value="Genomic_DNA"/>
</dbReference>
<feature type="transmembrane region" description="Helical" evidence="1">
    <location>
        <begin position="127"/>
        <end position="154"/>
    </location>
</feature>
<evidence type="ECO:0000256" key="1">
    <source>
        <dbReference type="SAM" id="Phobius"/>
    </source>
</evidence>
<sequence>MQQTIQSPRKLPWIYGVLIGLISILFTLFFYITQWISDLWTGYFVNTLIFVGVMVSVIHANKAYGGRASLGRLFMTGLLTAFVAVVMVSTANILFQLGTEPVMGTGENIPSDGARMNEYSDYKRQGYWIFTITSVFVTNAVLGALGALLGAVTVKRNQKTTDAK</sequence>
<accession>A0A3N4MA41</accession>
<keyword evidence="1" id="KW-0472">Membrane</keyword>
<dbReference type="Proteomes" id="UP000279089">
    <property type="component" value="Unassembled WGS sequence"/>
</dbReference>